<organism evidence="7 8">
    <name type="scientific">Mucilaginibacter gynuensis</name>
    <dbReference type="NCBI Taxonomy" id="1302236"/>
    <lineage>
        <taxon>Bacteria</taxon>
        <taxon>Pseudomonadati</taxon>
        <taxon>Bacteroidota</taxon>
        <taxon>Sphingobacteriia</taxon>
        <taxon>Sphingobacteriales</taxon>
        <taxon>Sphingobacteriaceae</taxon>
        <taxon>Mucilaginibacter</taxon>
    </lineage>
</organism>
<dbReference type="InterPro" id="IPR029479">
    <property type="entry name" value="Nitroreductase"/>
</dbReference>
<evidence type="ECO:0000313" key="8">
    <source>
        <dbReference type="Proteomes" id="UP001500582"/>
    </source>
</evidence>
<sequence length="234" mass="26401">MSLLDDLQWRYATKKMNGQTIPEEKLDYILEAARLAPSSSGLQQYKILVISDRALLEKIKLVSYDQSQITDCSHLLVFAAWDGYSDERISSVFNYIMDERGLPHQTMDGYKQVILDLYERSGEAWQAHHAAKQSYISFAMAIAAAAEQKIDATPIEGFLPEKLDELLNLTGSGYKSTVILPLGYRETENDWLVNMKKVRTPKDAFITHITLADASSSVELPTPMNLDSFVQKSE</sequence>
<dbReference type="RefSeq" id="WP_345209710.1">
    <property type="nucleotide sequence ID" value="NZ_BAABFT010000002.1"/>
</dbReference>
<evidence type="ECO:0000259" key="6">
    <source>
        <dbReference type="Pfam" id="PF00881"/>
    </source>
</evidence>
<reference evidence="8" key="1">
    <citation type="journal article" date="2019" name="Int. J. Syst. Evol. Microbiol.">
        <title>The Global Catalogue of Microorganisms (GCM) 10K type strain sequencing project: providing services to taxonomists for standard genome sequencing and annotation.</title>
        <authorList>
            <consortium name="The Broad Institute Genomics Platform"/>
            <consortium name="The Broad Institute Genome Sequencing Center for Infectious Disease"/>
            <person name="Wu L."/>
            <person name="Ma J."/>
        </authorList>
    </citation>
    <scope>NUCLEOTIDE SEQUENCE [LARGE SCALE GENOMIC DNA]</scope>
    <source>
        <strain evidence="8">JCM 17705</strain>
    </source>
</reference>
<dbReference type="Gene3D" id="3.40.109.10">
    <property type="entry name" value="NADH Oxidase"/>
    <property type="match status" value="1"/>
</dbReference>
<dbReference type="Pfam" id="PF00881">
    <property type="entry name" value="Nitroreductase"/>
    <property type="match status" value="1"/>
</dbReference>
<comment type="caution">
    <text evidence="7">The sequence shown here is derived from an EMBL/GenBank/DDBJ whole genome shotgun (WGS) entry which is preliminary data.</text>
</comment>
<dbReference type="SUPFAM" id="SSF55469">
    <property type="entry name" value="FMN-dependent nitroreductase-like"/>
    <property type="match status" value="1"/>
</dbReference>
<evidence type="ECO:0000256" key="3">
    <source>
        <dbReference type="ARBA" id="ARBA00022630"/>
    </source>
</evidence>
<comment type="cofactor">
    <cofactor evidence="1">
        <name>FMN</name>
        <dbReference type="ChEBI" id="CHEBI:58210"/>
    </cofactor>
</comment>
<evidence type="ECO:0000313" key="7">
    <source>
        <dbReference type="EMBL" id="GAA4312588.1"/>
    </source>
</evidence>
<dbReference type="PANTHER" id="PTHR43673">
    <property type="entry name" value="NAD(P)H NITROREDUCTASE YDGI-RELATED"/>
    <property type="match status" value="1"/>
</dbReference>
<evidence type="ECO:0000256" key="1">
    <source>
        <dbReference type="ARBA" id="ARBA00001917"/>
    </source>
</evidence>
<protein>
    <submittedName>
        <fullName evidence="7">NAD(P)H-dependent oxidoreductase</fullName>
    </submittedName>
</protein>
<keyword evidence="5" id="KW-0560">Oxidoreductase</keyword>
<evidence type="ECO:0000256" key="5">
    <source>
        <dbReference type="ARBA" id="ARBA00023002"/>
    </source>
</evidence>
<evidence type="ECO:0000256" key="2">
    <source>
        <dbReference type="ARBA" id="ARBA00007118"/>
    </source>
</evidence>
<keyword evidence="3" id="KW-0285">Flavoprotein</keyword>
<dbReference type="InterPro" id="IPR000415">
    <property type="entry name" value="Nitroreductase-like"/>
</dbReference>
<dbReference type="PANTHER" id="PTHR43673:SF2">
    <property type="entry name" value="NITROREDUCTASE"/>
    <property type="match status" value="1"/>
</dbReference>
<feature type="domain" description="Nitroreductase" evidence="6">
    <location>
        <begin position="8"/>
        <end position="184"/>
    </location>
</feature>
<keyword evidence="8" id="KW-1185">Reference proteome</keyword>
<dbReference type="Proteomes" id="UP001500582">
    <property type="component" value="Unassembled WGS sequence"/>
</dbReference>
<dbReference type="EMBL" id="BAABFT010000002">
    <property type="protein sequence ID" value="GAA4312588.1"/>
    <property type="molecule type" value="Genomic_DNA"/>
</dbReference>
<gene>
    <name evidence="7" type="ORF">GCM10023149_08000</name>
</gene>
<name>A0ABP8FWR1_9SPHI</name>
<accession>A0ABP8FWR1</accession>
<keyword evidence="4" id="KW-0288">FMN</keyword>
<comment type="similarity">
    <text evidence="2">Belongs to the nitroreductase family.</text>
</comment>
<evidence type="ECO:0000256" key="4">
    <source>
        <dbReference type="ARBA" id="ARBA00022643"/>
    </source>
</evidence>
<proteinExistence type="inferred from homology"/>